<organism evidence="2 3">
    <name type="scientific">Massariosphaeria phaeospora</name>
    <dbReference type="NCBI Taxonomy" id="100035"/>
    <lineage>
        <taxon>Eukaryota</taxon>
        <taxon>Fungi</taxon>
        <taxon>Dikarya</taxon>
        <taxon>Ascomycota</taxon>
        <taxon>Pezizomycotina</taxon>
        <taxon>Dothideomycetes</taxon>
        <taxon>Pleosporomycetidae</taxon>
        <taxon>Pleosporales</taxon>
        <taxon>Pleosporales incertae sedis</taxon>
        <taxon>Massariosphaeria</taxon>
    </lineage>
</organism>
<name>A0A7C8MBP6_9PLEO</name>
<feature type="region of interest" description="Disordered" evidence="1">
    <location>
        <begin position="381"/>
        <end position="402"/>
    </location>
</feature>
<evidence type="ECO:0000313" key="2">
    <source>
        <dbReference type="EMBL" id="KAF2871463.1"/>
    </source>
</evidence>
<feature type="region of interest" description="Disordered" evidence="1">
    <location>
        <begin position="52"/>
        <end position="71"/>
    </location>
</feature>
<keyword evidence="3" id="KW-1185">Reference proteome</keyword>
<feature type="region of interest" description="Disordered" evidence="1">
    <location>
        <begin position="620"/>
        <end position="699"/>
    </location>
</feature>
<feature type="region of interest" description="Disordered" evidence="1">
    <location>
        <begin position="98"/>
        <end position="136"/>
    </location>
</feature>
<reference evidence="2 3" key="1">
    <citation type="submission" date="2020-01" db="EMBL/GenBank/DDBJ databases">
        <authorList>
            <consortium name="DOE Joint Genome Institute"/>
            <person name="Haridas S."/>
            <person name="Albert R."/>
            <person name="Binder M."/>
            <person name="Bloem J."/>
            <person name="Labutti K."/>
            <person name="Salamov A."/>
            <person name="Andreopoulos B."/>
            <person name="Baker S.E."/>
            <person name="Barry K."/>
            <person name="Bills G."/>
            <person name="Bluhm B.H."/>
            <person name="Cannon C."/>
            <person name="Castanera R."/>
            <person name="Culley D.E."/>
            <person name="Daum C."/>
            <person name="Ezra D."/>
            <person name="Gonzalez J.B."/>
            <person name="Henrissat B."/>
            <person name="Kuo A."/>
            <person name="Liang C."/>
            <person name="Lipzen A."/>
            <person name="Lutzoni F."/>
            <person name="Magnuson J."/>
            <person name="Mondo S."/>
            <person name="Nolan M."/>
            <person name="Ohm R."/>
            <person name="Pangilinan J."/>
            <person name="Park H.-J.H."/>
            <person name="Ramirez L."/>
            <person name="Alfaro M."/>
            <person name="Sun H."/>
            <person name="Tritt A."/>
            <person name="Yoshinaga Y."/>
            <person name="Zwiers L.-H.L."/>
            <person name="Turgeon B.G."/>
            <person name="Goodwin S.B."/>
            <person name="Spatafora J.W."/>
            <person name="Crous P.W."/>
            <person name="Grigoriev I.V."/>
        </authorList>
    </citation>
    <scope>NUCLEOTIDE SEQUENCE [LARGE SCALE GENOMIC DNA]</scope>
    <source>
        <strain evidence="2 3">CBS 611.86</strain>
    </source>
</reference>
<dbReference type="EMBL" id="JAADJZ010000011">
    <property type="protein sequence ID" value="KAF2871463.1"/>
    <property type="molecule type" value="Genomic_DNA"/>
</dbReference>
<accession>A0A7C8MBP6</accession>
<feature type="compositionally biased region" description="Polar residues" evidence="1">
    <location>
        <begin position="125"/>
        <end position="134"/>
    </location>
</feature>
<evidence type="ECO:0000313" key="3">
    <source>
        <dbReference type="Proteomes" id="UP000481861"/>
    </source>
</evidence>
<feature type="compositionally biased region" description="Low complexity" evidence="1">
    <location>
        <begin position="349"/>
        <end position="362"/>
    </location>
</feature>
<protein>
    <submittedName>
        <fullName evidence="2">Uncharacterized protein</fullName>
    </submittedName>
</protein>
<evidence type="ECO:0000256" key="1">
    <source>
        <dbReference type="SAM" id="MobiDB-lite"/>
    </source>
</evidence>
<comment type="caution">
    <text evidence="2">The sequence shown here is derived from an EMBL/GenBank/DDBJ whole genome shotgun (WGS) entry which is preliminary data.</text>
</comment>
<feature type="compositionally biased region" description="Basic and acidic residues" evidence="1">
    <location>
        <begin position="638"/>
        <end position="647"/>
    </location>
</feature>
<feature type="compositionally biased region" description="Basic and acidic residues" evidence="1">
    <location>
        <begin position="107"/>
        <end position="124"/>
    </location>
</feature>
<feature type="region of interest" description="Disordered" evidence="1">
    <location>
        <begin position="341"/>
        <end position="366"/>
    </location>
</feature>
<dbReference type="Proteomes" id="UP000481861">
    <property type="component" value="Unassembled WGS sequence"/>
</dbReference>
<gene>
    <name evidence="2" type="ORF">BDV95DRAFT_618869</name>
</gene>
<feature type="region of interest" description="Disordered" evidence="1">
    <location>
        <begin position="181"/>
        <end position="211"/>
    </location>
</feature>
<proteinExistence type="predicted"/>
<sequence length="699" mass="75803">MAFALQHNGLDNTELGTFALITQYLFRKPVLTPTRTRADVPVVETVRFFESNDNDGGSSWEPTKTVDEDPGIWDGIEEKMEVTGPSFLRHNAASETSLHNDLVNKSAAKDESREDEKDAMENKSIESQNATDGNAGSPRGGLSYWWMLPVCVLGSFAFSAYTSLAERVDLLQQQVKTLKSKPEPPALISRGTGPPPTIISPPKSESSKQELDQAVESSLAQIIPRLKSELEKQSSSALTNLRSEVTAEVVDSLAATLKPQIVHEVTAAVQTKLRGDLNKLRSIATKLEKDKSAAADLKKEVNEMCRTGSDWVTRIENVLALEVGVLKQVVDGLTSQGLFPYVPAPPKPSQHQQYQQQASPDSPDLEIDDFDLYDVYSAPVSDGPPFPSAAAGQGPSHVANYDDLDDQVTSHQQWQQQTEEQPSYDELTARLDAEFPVPGGSADLEMASELDWQHAFAITTGNDAPSEFTPSEEHRWTGSSPQLTPTAEMDVPTNSGVPNEWSEFLALGMLALERASMTETGNEISLESPPSSPSSQRGMASMTGLYTPKHGRTNDKLSEFPSLDELYSPGSKRALMNRTGPSTPVLGGVNELPPFLSGYADEEADQLESGHVNEVQVDRKDAAGAAVEHMASDEDDPHDAAQKENGAKDAAAGKGKQPVQDAQGFNFAVPPSNFTFGSGFETVNPFAASNPERFPRFRG</sequence>
<dbReference type="AlphaFoldDB" id="A0A7C8MBP6"/>
<feature type="region of interest" description="Disordered" evidence="1">
    <location>
        <begin position="519"/>
        <end position="565"/>
    </location>
</feature>